<sequence>MHRWHSSHPNPLTRSLRQVARFSTARAATAQAGIKLDLRHGQTWSPQATVFQPSPEVLVGQQQPYWHTIPKWQHVTNDQFLSHKWQMANTVQSEKVLYEFLQTVLPEAIPPQGDMAPHLRITDIHSPQDFIKRLQEGIQRAPMAVRLSPHVLSSINWQDPINDPIRRQFIPLSSPLNVDHPAAEFDPLKENTYSPVSGLIHRYPDRALFLATSICPVYCRFCFRSYTVGAETESVKKQRFLPIMKKWEPRFQYIEHTLTLKDILISGGDTYLLEPEQLHYIGERLLDIPHIRRFRFASKGLSVSPSRLLDPNDQWVDVVIGLEKKARRMGKHVCIHTHFNSVNEISWITRLGAQRLYEAGVTVRNQTVLLNGVNNTPEKMFALVHALGDINIQPYYVYQGDIIPGAEDLRTPMKDSLDLERAVRGQITGFLMPNFILDLPAEGGKRLTRGVQDYNHHLGLSKFSAPGLKGEPTTMEYWDPLWSLSEQGRADVLRTFRLKKDTAADAD</sequence>
<evidence type="ECO:0000256" key="3">
    <source>
        <dbReference type="ARBA" id="ARBA00022691"/>
    </source>
</evidence>
<dbReference type="SFLD" id="SFLDS00029">
    <property type="entry name" value="Radical_SAM"/>
    <property type="match status" value="1"/>
</dbReference>
<keyword evidence="6" id="KW-0408">Iron</keyword>
<dbReference type="SUPFAM" id="SSF102114">
    <property type="entry name" value="Radical SAM enzymes"/>
    <property type="match status" value="1"/>
</dbReference>
<protein>
    <recommendedName>
        <fullName evidence="8">Radical SAM core domain-containing protein</fullName>
    </recommendedName>
</protein>
<evidence type="ECO:0000313" key="10">
    <source>
        <dbReference type="Proteomes" id="UP001251528"/>
    </source>
</evidence>
<dbReference type="PANTHER" id="PTHR30538">
    <property type="entry name" value="LYSINE 2,3-AMINOMUTASE-RELATED"/>
    <property type="match status" value="1"/>
</dbReference>
<comment type="caution">
    <text evidence="9">The sequence shown here is derived from an EMBL/GenBank/DDBJ whole genome shotgun (WGS) entry which is preliminary data.</text>
</comment>
<keyword evidence="10" id="KW-1185">Reference proteome</keyword>
<dbReference type="InterPro" id="IPR003739">
    <property type="entry name" value="Lys_aminomutase/Glu_NH3_mut"/>
</dbReference>
<name>A0AAJ0FU80_9HYPO</name>
<proteinExistence type="predicted"/>
<evidence type="ECO:0000256" key="7">
    <source>
        <dbReference type="ARBA" id="ARBA00023014"/>
    </source>
</evidence>
<dbReference type="InterPro" id="IPR007197">
    <property type="entry name" value="rSAM"/>
</dbReference>
<dbReference type="Proteomes" id="UP001251528">
    <property type="component" value="Unassembled WGS sequence"/>
</dbReference>
<dbReference type="PROSITE" id="PS51918">
    <property type="entry name" value="RADICAL_SAM"/>
    <property type="match status" value="1"/>
</dbReference>
<keyword evidence="2" id="KW-0004">4Fe-4S</keyword>
<gene>
    <name evidence="9" type="ORF">QQS21_005668</name>
</gene>
<evidence type="ECO:0000313" key="9">
    <source>
        <dbReference type="EMBL" id="KAK2598191.1"/>
    </source>
</evidence>
<dbReference type="SFLD" id="SFLDG01070">
    <property type="entry name" value="PLP-dependent"/>
    <property type="match status" value="1"/>
</dbReference>
<dbReference type="GO" id="GO:0046872">
    <property type="term" value="F:metal ion binding"/>
    <property type="evidence" value="ECO:0007669"/>
    <property type="project" value="UniProtKB-KW"/>
</dbReference>
<evidence type="ECO:0000259" key="8">
    <source>
        <dbReference type="PROSITE" id="PS51918"/>
    </source>
</evidence>
<dbReference type="InterPro" id="IPR058240">
    <property type="entry name" value="rSAM_sf"/>
</dbReference>
<dbReference type="PANTHER" id="PTHR30538:SF0">
    <property type="entry name" value="L-LYSINE 2,3-AMINOMUTASE AQ_1632-RELATED"/>
    <property type="match status" value="1"/>
</dbReference>
<feature type="domain" description="Radical SAM core" evidence="8">
    <location>
        <begin position="201"/>
        <end position="431"/>
    </location>
</feature>
<comment type="cofactor">
    <cofactor evidence="1">
        <name>pyridoxal 5'-phosphate</name>
        <dbReference type="ChEBI" id="CHEBI:597326"/>
    </cofactor>
</comment>
<evidence type="ECO:0000256" key="1">
    <source>
        <dbReference type="ARBA" id="ARBA00001933"/>
    </source>
</evidence>
<keyword evidence="7" id="KW-0411">Iron-sulfur</keyword>
<keyword evidence="4" id="KW-0479">Metal-binding</keyword>
<evidence type="ECO:0000256" key="2">
    <source>
        <dbReference type="ARBA" id="ARBA00022485"/>
    </source>
</evidence>
<evidence type="ECO:0000256" key="4">
    <source>
        <dbReference type="ARBA" id="ARBA00022723"/>
    </source>
</evidence>
<accession>A0AAJ0FU80</accession>
<organism evidence="9 10">
    <name type="scientific">Conoideocrella luteorostrata</name>
    <dbReference type="NCBI Taxonomy" id="1105319"/>
    <lineage>
        <taxon>Eukaryota</taxon>
        <taxon>Fungi</taxon>
        <taxon>Dikarya</taxon>
        <taxon>Ascomycota</taxon>
        <taxon>Pezizomycotina</taxon>
        <taxon>Sordariomycetes</taxon>
        <taxon>Hypocreomycetidae</taxon>
        <taxon>Hypocreales</taxon>
        <taxon>Clavicipitaceae</taxon>
        <taxon>Conoideocrella</taxon>
    </lineage>
</organism>
<evidence type="ECO:0000256" key="5">
    <source>
        <dbReference type="ARBA" id="ARBA00022898"/>
    </source>
</evidence>
<dbReference type="Gene3D" id="3.20.20.70">
    <property type="entry name" value="Aldolase class I"/>
    <property type="match status" value="1"/>
</dbReference>
<reference evidence="9" key="1">
    <citation type="submission" date="2023-06" db="EMBL/GenBank/DDBJ databases">
        <title>Conoideocrella luteorostrata (Hypocreales: Clavicipitaceae), a potential biocontrol fungus for elongate hemlock scale in United States Christmas tree production areas.</title>
        <authorList>
            <person name="Barrett H."/>
            <person name="Lovett B."/>
            <person name="Macias A.M."/>
            <person name="Stajich J.E."/>
            <person name="Kasson M.T."/>
        </authorList>
    </citation>
    <scope>NUCLEOTIDE SEQUENCE</scope>
    <source>
        <strain evidence="9">ARSEF 14590</strain>
    </source>
</reference>
<dbReference type="NCBIfam" id="TIGR00238">
    <property type="entry name" value="KamA family radical SAM protein"/>
    <property type="match status" value="1"/>
</dbReference>
<dbReference type="GO" id="GO:0051539">
    <property type="term" value="F:4 iron, 4 sulfur cluster binding"/>
    <property type="evidence" value="ECO:0007669"/>
    <property type="project" value="UniProtKB-KW"/>
</dbReference>
<dbReference type="AlphaFoldDB" id="A0AAJ0FU80"/>
<evidence type="ECO:0000256" key="6">
    <source>
        <dbReference type="ARBA" id="ARBA00023004"/>
    </source>
</evidence>
<dbReference type="EMBL" id="JASWJB010000097">
    <property type="protein sequence ID" value="KAK2598191.1"/>
    <property type="molecule type" value="Genomic_DNA"/>
</dbReference>
<keyword evidence="5" id="KW-0663">Pyridoxal phosphate</keyword>
<keyword evidence="3" id="KW-0949">S-adenosyl-L-methionine</keyword>
<dbReference type="GO" id="GO:0003824">
    <property type="term" value="F:catalytic activity"/>
    <property type="evidence" value="ECO:0007669"/>
    <property type="project" value="InterPro"/>
</dbReference>
<dbReference type="InterPro" id="IPR013785">
    <property type="entry name" value="Aldolase_TIM"/>
</dbReference>